<organism evidence="5 6">
    <name type="scientific">Salegentibacter agarivorans</name>
    <dbReference type="NCBI Taxonomy" id="345907"/>
    <lineage>
        <taxon>Bacteria</taxon>
        <taxon>Pseudomonadati</taxon>
        <taxon>Bacteroidota</taxon>
        <taxon>Flavobacteriia</taxon>
        <taxon>Flavobacteriales</taxon>
        <taxon>Flavobacteriaceae</taxon>
        <taxon>Salegentibacter</taxon>
    </lineage>
</organism>
<dbReference type="InterPro" id="IPR051212">
    <property type="entry name" value="Type-I_RE_S_subunit"/>
</dbReference>
<dbReference type="GO" id="GO:0003677">
    <property type="term" value="F:DNA binding"/>
    <property type="evidence" value="ECO:0007669"/>
    <property type="project" value="UniProtKB-KW"/>
</dbReference>
<keyword evidence="3" id="KW-0238">DNA-binding</keyword>
<comment type="similarity">
    <text evidence="1">Belongs to the type-I restriction system S methylase family.</text>
</comment>
<dbReference type="Pfam" id="PF01420">
    <property type="entry name" value="Methylase_S"/>
    <property type="match status" value="2"/>
</dbReference>
<dbReference type="SUPFAM" id="SSF116734">
    <property type="entry name" value="DNA methylase specificity domain"/>
    <property type="match status" value="2"/>
</dbReference>
<accession>A0A1I2NIC0</accession>
<name>A0A1I2NIC0_9FLAO</name>
<evidence type="ECO:0000313" key="6">
    <source>
        <dbReference type="Proteomes" id="UP000199116"/>
    </source>
</evidence>
<feature type="domain" description="Type I restriction modification DNA specificity" evidence="4">
    <location>
        <begin position="227"/>
        <end position="398"/>
    </location>
</feature>
<dbReference type="RefSeq" id="WP_093305724.1">
    <property type="nucleotide sequence ID" value="NZ_FOOH01000022.1"/>
</dbReference>
<dbReference type="Gene3D" id="3.90.220.20">
    <property type="entry name" value="DNA methylase specificity domains"/>
    <property type="match status" value="2"/>
</dbReference>
<evidence type="ECO:0000256" key="3">
    <source>
        <dbReference type="ARBA" id="ARBA00023125"/>
    </source>
</evidence>
<reference evidence="6" key="1">
    <citation type="submission" date="2016-10" db="EMBL/GenBank/DDBJ databases">
        <authorList>
            <person name="Varghese N."/>
            <person name="Submissions S."/>
        </authorList>
    </citation>
    <scope>NUCLEOTIDE SEQUENCE [LARGE SCALE GENOMIC DNA]</scope>
    <source>
        <strain evidence="6">DSM 23515</strain>
    </source>
</reference>
<keyword evidence="2" id="KW-0680">Restriction system</keyword>
<dbReference type="PANTHER" id="PTHR43140">
    <property type="entry name" value="TYPE-1 RESTRICTION ENZYME ECOKI SPECIFICITY PROTEIN"/>
    <property type="match status" value="1"/>
</dbReference>
<dbReference type="EMBL" id="FOOH01000022">
    <property type="protein sequence ID" value="SFG03725.1"/>
    <property type="molecule type" value="Genomic_DNA"/>
</dbReference>
<feature type="domain" description="Type I restriction modification DNA specificity" evidence="4">
    <location>
        <begin position="12"/>
        <end position="196"/>
    </location>
</feature>
<dbReference type="InterPro" id="IPR044946">
    <property type="entry name" value="Restrct_endonuc_typeI_TRD_sf"/>
</dbReference>
<evidence type="ECO:0000259" key="4">
    <source>
        <dbReference type="Pfam" id="PF01420"/>
    </source>
</evidence>
<dbReference type="InterPro" id="IPR000055">
    <property type="entry name" value="Restrct_endonuc_typeI_TRD"/>
</dbReference>
<dbReference type="CDD" id="cd17268">
    <property type="entry name" value="RMtype1_S_Ara36733I_TRD1-CR1_like"/>
    <property type="match status" value="1"/>
</dbReference>
<gene>
    <name evidence="5" type="ORF">SAMN04488033_12235</name>
</gene>
<evidence type="ECO:0000256" key="2">
    <source>
        <dbReference type="ARBA" id="ARBA00022747"/>
    </source>
</evidence>
<evidence type="ECO:0000256" key="1">
    <source>
        <dbReference type="ARBA" id="ARBA00010923"/>
    </source>
</evidence>
<dbReference type="AlphaFoldDB" id="A0A1I2NIC0"/>
<dbReference type="PANTHER" id="PTHR43140:SF1">
    <property type="entry name" value="TYPE I RESTRICTION ENZYME ECOKI SPECIFICITY SUBUNIT"/>
    <property type="match status" value="1"/>
</dbReference>
<protein>
    <submittedName>
        <fullName evidence="5">Type I restriction enzyme, S subunit</fullName>
    </submittedName>
</protein>
<dbReference type="GO" id="GO:0009307">
    <property type="term" value="P:DNA restriction-modification system"/>
    <property type="evidence" value="ECO:0007669"/>
    <property type="project" value="UniProtKB-KW"/>
</dbReference>
<keyword evidence="6" id="KW-1185">Reference proteome</keyword>
<proteinExistence type="inferred from homology"/>
<sequence length="421" mass="48552">MNYLEKLLEGVEVEWKEINNISEIYGGLKGKSKEDFTDGNAKYVSYKNIFYNIEVDFERLETVKVASDENQYEVKYGDVIFTGSSETANEAGMSSAVTNKSDIKVYLNSFSFGLRFNSDIELLPEFSKYLFRSHFMRKAIAKTANGVTRFNISKKRFKKLQIPIPTLEIQQKLVDILDSFTKHTTELRTELRTELTGRKQQFTYYREQLLSFDKEEVLHLPLGDENIGEFIRGKRFVKTDILEEGVPAIHYGEMYTHYGTWANQTKSYVSRELVDRKKLRLAEKGNVIIVAAGETIEDIGQGTAWLGDEGVVIHDACFYYKSDLNPKYVAYFTRTRQFHDQIKKHIRTGKISAINAKGLGQAIIPIPSPEEQERIVSILDKFDKLTISISDGLPKEIELRHKQYEYYRTLLLDFPKANVDI</sequence>
<dbReference type="Proteomes" id="UP000199116">
    <property type="component" value="Unassembled WGS sequence"/>
</dbReference>
<evidence type="ECO:0000313" key="5">
    <source>
        <dbReference type="EMBL" id="SFG03725.1"/>
    </source>
</evidence>